<dbReference type="PANTHER" id="PTHR43625:SF40">
    <property type="entry name" value="ALDO-KETO REDUCTASE YAKC [NADP(+)]"/>
    <property type="match status" value="1"/>
</dbReference>
<evidence type="ECO:0000256" key="2">
    <source>
        <dbReference type="SAM" id="MobiDB-lite"/>
    </source>
</evidence>
<feature type="domain" description="NADP-dependent oxidoreductase" evidence="3">
    <location>
        <begin position="44"/>
        <end position="308"/>
    </location>
</feature>
<evidence type="ECO:0000259" key="3">
    <source>
        <dbReference type="Pfam" id="PF00248"/>
    </source>
</evidence>
<proteinExistence type="predicted"/>
<comment type="caution">
    <text evidence="4">The sequence shown here is derived from an EMBL/GenBank/DDBJ whole genome shotgun (WGS) entry which is preliminary data.</text>
</comment>
<dbReference type="InterPro" id="IPR020471">
    <property type="entry name" value="AKR"/>
</dbReference>
<dbReference type="Proteomes" id="UP001596915">
    <property type="component" value="Unassembled WGS sequence"/>
</dbReference>
<reference evidence="5" key="1">
    <citation type="journal article" date="2019" name="Int. J. Syst. Evol. Microbiol.">
        <title>The Global Catalogue of Microorganisms (GCM) 10K type strain sequencing project: providing services to taxonomists for standard genome sequencing and annotation.</title>
        <authorList>
            <consortium name="The Broad Institute Genomics Platform"/>
            <consortium name="The Broad Institute Genome Sequencing Center for Infectious Disease"/>
            <person name="Wu L."/>
            <person name="Ma J."/>
        </authorList>
    </citation>
    <scope>NUCLEOTIDE SEQUENCE [LARGE SCALE GENOMIC DNA]</scope>
    <source>
        <strain evidence="5">JCM 12607</strain>
    </source>
</reference>
<protein>
    <submittedName>
        <fullName evidence="4">Oxidoreductase</fullName>
    </submittedName>
</protein>
<evidence type="ECO:0000313" key="5">
    <source>
        <dbReference type="Proteomes" id="UP001596915"/>
    </source>
</evidence>
<gene>
    <name evidence="4" type="ORF">ACFQ2K_27515</name>
</gene>
<dbReference type="CDD" id="cd19088">
    <property type="entry name" value="AKR_AKR13B1"/>
    <property type="match status" value="1"/>
</dbReference>
<dbReference type="InterPro" id="IPR023210">
    <property type="entry name" value="NADP_OxRdtase_dom"/>
</dbReference>
<accession>A0ABW2X269</accession>
<keyword evidence="5" id="KW-1185">Reference proteome</keyword>
<dbReference type="SUPFAM" id="SSF51430">
    <property type="entry name" value="NAD(P)-linked oxidoreductase"/>
    <property type="match status" value="1"/>
</dbReference>
<dbReference type="Gene3D" id="3.20.20.100">
    <property type="entry name" value="NADP-dependent oxidoreductase domain"/>
    <property type="match status" value="1"/>
</dbReference>
<dbReference type="NCBIfam" id="NF007695">
    <property type="entry name" value="PRK10376.1"/>
    <property type="match status" value="1"/>
</dbReference>
<dbReference type="PRINTS" id="PR00069">
    <property type="entry name" value="ALDKETRDTASE"/>
</dbReference>
<dbReference type="EMBL" id="JBHTGL010000008">
    <property type="protein sequence ID" value="MFD0625928.1"/>
    <property type="molecule type" value="Genomic_DNA"/>
</dbReference>
<feature type="region of interest" description="Disordered" evidence="2">
    <location>
        <begin position="1"/>
        <end position="35"/>
    </location>
</feature>
<dbReference type="Pfam" id="PF00248">
    <property type="entry name" value="Aldo_ket_red"/>
    <property type="match status" value="1"/>
</dbReference>
<organism evidence="4 5">
    <name type="scientific">Streptomyces sanglieri</name>
    <dbReference type="NCBI Taxonomy" id="193460"/>
    <lineage>
        <taxon>Bacteria</taxon>
        <taxon>Bacillati</taxon>
        <taxon>Actinomycetota</taxon>
        <taxon>Actinomycetes</taxon>
        <taxon>Kitasatosporales</taxon>
        <taxon>Streptomycetaceae</taxon>
        <taxon>Streptomyces</taxon>
    </lineage>
</organism>
<name>A0ABW2X269_9ACTN</name>
<dbReference type="InterPro" id="IPR050791">
    <property type="entry name" value="Aldo-Keto_reductase"/>
</dbReference>
<dbReference type="InterPro" id="IPR036812">
    <property type="entry name" value="NAD(P)_OxRdtase_dom_sf"/>
</dbReference>
<feature type="compositionally biased region" description="Low complexity" evidence="2">
    <location>
        <begin position="8"/>
        <end position="31"/>
    </location>
</feature>
<evidence type="ECO:0000256" key="1">
    <source>
        <dbReference type="ARBA" id="ARBA00023002"/>
    </source>
</evidence>
<dbReference type="PANTHER" id="PTHR43625">
    <property type="entry name" value="AFLATOXIN B1 ALDEHYDE REDUCTASE"/>
    <property type="match status" value="1"/>
</dbReference>
<keyword evidence="1" id="KW-0560">Oxidoreductase</keyword>
<evidence type="ECO:0000313" key="4">
    <source>
        <dbReference type="EMBL" id="MFD0625928.1"/>
    </source>
</evidence>
<sequence>MTSSSAEPAPDSGPTSTTSTTTTSTDSASGPGVFELGGTVTIPRLGFGAMQLPGRWSGPAGDTAKAVAVTRRAVELGARYIDTAAFYFSPTHRANDLLREALYPYASDVTIATKVGPLRNETGEMYAEARPDQLRAEVERNLEDLGVDTLDLVHLRVGRLSGGVAESLGERFAVLAALREEGLIRQLGVSNVTSGQLAEARSIAPVAAVQNRFGVLDQGDAALVDECADAGIAYMPFFALGGGHTDLGQENLRKVGERHGATVHQVAIAWGLARSPSIVQIPGTASLAHLEENVAAGRLVLDEDDMALLGRRG</sequence>